<sequence length="138" mass="14606">MRAPKFPQSYENRAVAVALDRLVETPGEETLAALLDAALRGGLTVDVTGSPSPQDLRLRTLQTTDGQQVLPLFTSMKELKATADAAGLGGSKVNGIIVPGRQALGFIETADFVAVQFDPRKPGGIVARDHVLRALGEK</sequence>
<dbReference type="RefSeq" id="WP_344751903.1">
    <property type="nucleotide sequence ID" value="NZ_BAABBW010000001.1"/>
</dbReference>
<evidence type="ECO:0000259" key="1">
    <source>
        <dbReference type="Pfam" id="PF07179"/>
    </source>
</evidence>
<proteinExistence type="predicted"/>
<protein>
    <recommendedName>
        <fullName evidence="1">SseB protein N-terminal domain-containing protein</fullName>
    </recommendedName>
</protein>
<name>A0ABP7ZTD5_9MICO</name>
<evidence type="ECO:0000313" key="2">
    <source>
        <dbReference type="EMBL" id="GAA4170000.1"/>
    </source>
</evidence>
<evidence type="ECO:0000313" key="3">
    <source>
        <dbReference type="Proteomes" id="UP001501079"/>
    </source>
</evidence>
<dbReference type="InterPro" id="IPR009839">
    <property type="entry name" value="SseB_N"/>
</dbReference>
<comment type="caution">
    <text evidence="2">The sequence shown here is derived from an EMBL/GenBank/DDBJ whole genome shotgun (WGS) entry which is preliminary data.</text>
</comment>
<dbReference type="Proteomes" id="UP001501079">
    <property type="component" value="Unassembled WGS sequence"/>
</dbReference>
<organism evidence="2 3">
    <name type="scientific">Gryllotalpicola koreensis</name>
    <dbReference type="NCBI Taxonomy" id="993086"/>
    <lineage>
        <taxon>Bacteria</taxon>
        <taxon>Bacillati</taxon>
        <taxon>Actinomycetota</taxon>
        <taxon>Actinomycetes</taxon>
        <taxon>Micrococcales</taxon>
        <taxon>Microbacteriaceae</taxon>
        <taxon>Gryllotalpicola</taxon>
    </lineage>
</organism>
<dbReference type="Pfam" id="PF07179">
    <property type="entry name" value="SseB"/>
    <property type="match status" value="1"/>
</dbReference>
<gene>
    <name evidence="2" type="ORF">GCM10022287_07180</name>
</gene>
<dbReference type="EMBL" id="BAABBW010000001">
    <property type="protein sequence ID" value="GAA4170000.1"/>
    <property type="molecule type" value="Genomic_DNA"/>
</dbReference>
<accession>A0ABP7ZTD5</accession>
<keyword evidence="3" id="KW-1185">Reference proteome</keyword>
<feature type="domain" description="SseB protein N-terminal" evidence="1">
    <location>
        <begin position="18"/>
        <end position="125"/>
    </location>
</feature>
<reference evidence="3" key="1">
    <citation type="journal article" date="2019" name="Int. J. Syst. Evol. Microbiol.">
        <title>The Global Catalogue of Microorganisms (GCM) 10K type strain sequencing project: providing services to taxonomists for standard genome sequencing and annotation.</title>
        <authorList>
            <consortium name="The Broad Institute Genomics Platform"/>
            <consortium name="The Broad Institute Genome Sequencing Center for Infectious Disease"/>
            <person name="Wu L."/>
            <person name="Ma J."/>
        </authorList>
    </citation>
    <scope>NUCLEOTIDE SEQUENCE [LARGE SCALE GENOMIC DNA]</scope>
    <source>
        <strain evidence="3">JCM 17591</strain>
    </source>
</reference>